<evidence type="ECO:0000313" key="2">
    <source>
        <dbReference type="EMBL" id="GJM62673.1"/>
    </source>
</evidence>
<gene>
    <name evidence="2" type="ORF">PEDI_32250</name>
</gene>
<dbReference type="InterPro" id="IPR014914">
    <property type="entry name" value="RES_dom"/>
</dbReference>
<accession>A0AAN4W128</accession>
<comment type="caution">
    <text evidence="2">The sequence shown here is derived from an EMBL/GenBank/DDBJ whole genome shotgun (WGS) entry which is preliminary data.</text>
</comment>
<dbReference type="AlphaFoldDB" id="A0AAN4W128"/>
<dbReference type="EMBL" id="BQKE01000002">
    <property type="protein sequence ID" value="GJM62673.1"/>
    <property type="molecule type" value="Genomic_DNA"/>
</dbReference>
<name>A0AAN4W128_9BACT</name>
<feature type="domain" description="RES" evidence="1">
    <location>
        <begin position="15"/>
        <end position="143"/>
    </location>
</feature>
<evidence type="ECO:0000259" key="1">
    <source>
        <dbReference type="SMART" id="SM00953"/>
    </source>
</evidence>
<dbReference type="RefSeq" id="WP_060687957.1">
    <property type="nucleotide sequence ID" value="NZ_BQKE01000002.1"/>
</dbReference>
<protein>
    <recommendedName>
        <fullName evidence="1">RES domain-containing protein</fullName>
    </recommendedName>
</protein>
<evidence type="ECO:0000313" key="3">
    <source>
        <dbReference type="Proteomes" id="UP001310022"/>
    </source>
</evidence>
<dbReference type="Proteomes" id="UP001310022">
    <property type="component" value="Unassembled WGS sequence"/>
</dbReference>
<dbReference type="Pfam" id="PF08808">
    <property type="entry name" value="RES"/>
    <property type="match status" value="1"/>
</dbReference>
<organism evidence="2 3">
    <name type="scientific">Persicobacter diffluens</name>
    <dbReference type="NCBI Taxonomy" id="981"/>
    <lineage>
        <taxon>Bacteria</taxon>
        <taxon>Pseudomonadati</taxon>
        <taxon>Bacteroidota</taxon>
        <taxon>Cytophagia</taxon>
        <taxon>Cytophagales</taxon>
        <taxon>Persicobacteraceae</taxon>
        <taxon>Persicobacter</taxon>
    </lineage>
</organism>
<proteinExistence type="predicted"/>
<keyword evidence="3" id="KW-1185">Reference proteome</keyword>
<reference evidence="2 3" key="1">
    <citation type="submission" date="2021-12" db="EMBL/GenBank/DDBJ databases">
        <title>Genome sequencing of bacteria with rrn-lacking chromosome and rrn-plasmid.</title>
        <authorList>
            <person name="Anda M."/>
            <person name="Iwasaki W."/>
        </authorList>
    </citation>
    <scope>NUCLEOTIDE SEQUENCE [LARGE SCALE GENOMIC DNA]</scope>
    <source>
        <strain evidence="2 3">NBRC 15940</strain>
    </source>
</reference>
<dbReference type="SMART" id="SM00953">
    <property type="entry name" value="RES"/>
    <property type="match status" value="1"/>
</dbReference>
<sequence>MLVFRIEREKYLPSVLEGIGAARSKGSRWNSFQTHMVYTAESRALAMLEVAVHLDLSQELPSDRCFVSIEIPEEVEILRLSREDLPPLWDAKPPSRESQSIGDAFIRSKAAAVLRVPSSIVPMEYNYLINPHHPDAAKIKVIQKERLVIDERLSLK</sequence>